<protein>
    <submittedName>
        <fullName evidence="1">Uncharacterized protein</fullName>
    </submittedName>
</protein>
<dbReference type="RefSeq" id="WP_182170193.1">
    <property type="nucleotide sequence ID" value="NZ_JACFXU010000013.1"/>
</dbReference>
<accession>A0A7W2TVF9</accession>
<comment type="caution">
    <text evidence="1">The sequence shown here is derived from an EMBL/GenBank/DDBJ whole genome shotgun (WGS) entry which is preliminary data.</text>
</comment>
<keyword evidence="2" id="KW-1185">Reference proteome</keyword>
<proteinExistence type="predicted"/>
<evidence type="ECO:0000313" key="1">
    <source>
        <dbReference type="EMBL" id="MBA6412696.1"/>
    </source>
</evidence>
<gene>
    <name evidence="1" type="ORF">H2508_06170</name>
</gene>
<evidence type="ECO:0000313" key="2">
    <source>
        <dbReference type="Proteomes" id="UP000539350"/>
    </source>
</evidence>
<dbReference type="Proteomes" id="UP000539350">
    <property type="component" value="Unassembled WGS sequence"/>
</dbReference>
<sequence>MTRDACLAAIEALHPPSEIPSPQQYLRLYHPSHSSYSTLPSVLLKAETQLSQADPRLVEAYNRFLLAYLLSEFHPSRCPLILTESIKELFDAQIKRLNNSCEQGSTDHFTLHNDSFRKDLAIATGRLIPLGAEFAQVNAGIPRRLLISGGAKQFCRFGAFMIRQKGQLSGFLELHAHPHYLDDFNPEGWTLCLKRLAKLLQHNPNLPGVFSSSWFLDPQLERISPRLAYLREQTIASGAQLFYVGPDTTGNSGAINRSPTRRILFERGEYTPVIYTRIWTRPALCRSVACLKEY</sequence>
<organism evidence="1 2">
    <name type="scientific">Sediminihaliea albiluteola</name>
    <dbReference type="NCBI Taxonomy" id="2758564"/>
    <lineage>
        <taxon>Bacteria</taxon>
        <taxon>Pseudomonadati</taxon>
        <taxon>Pseudomonadota</taxon>
        <taxon>Gammaproteobacteria</taxon>
        <taxon>Cellvibrionales</taxon>
        <taxon>Halieaceae</taxon>
        <taxon>Sediminihaliea</taxon>
    </lineage>
</organism>
<dbReference type="EMBL" id="JACFXU010000013">
    <property type="protein sequence ID" value="MBA6412696.1"/>
    <property type="molecule type" value="Genomic_DNA"/>
</dbReference>
<reference evidence="1 2" key="1">
    <citation type="submission" date="2020-07" db="EMBL/GenBank/DDBJ databases">
        <title>Halieaceae bacterium, F7430, whole genome shotgun sequencing project.</title>
        <authorList>
            <person name="Jiang S."/>
            <person name="Liu Z.W."/>
            <person name="Du Z.J."/>
        </authorList>
    </citation>
    <scope>NUCLEOTIDE SEQUENCE [LARGE SCALE GENOMIC DNA]</scope>
    <source>
        <strain evidence="1 2">F7430</strain>
    </source>
</reference>
<name>A0A7W2TVF9_9GAMM</name>
<dbReference type="AlphaFoldDB" id="A0A7W2TVF9"/>